<dbReference type="InterPro" id="IPR013094">
    <property type="entry name" value="AB_hydrolase_3"/>
</dbReference>
<dbReference type="SUPFAM" id="SSF53474">
    <property type="entry name" value="alpha/beta-Hydrolases"/>
    <property type="match status" value="1"/>
</dbReference>
<evidence type="ECO:0000259" key="2">
    <source>
        <dbReference type="Pfam" id="PF07859"/>
    </source>
</evidence>
<evidence type="ECO:0000256" key="1">
    <source>
        <dbReference type="ARBA" id="ARBA00022801"/>
    </source>
</evidence>
<dbReference type="InterPro" id="IPR029058">
    <property type="entry name" value="AB_hydrolase_fold"/>
</dbReference>
<protein>
    <submittedName>
        <fullName evidence="3">Lipase 2</fullName>
    </submittedName>
</protein>
<organism evidence="3 4">
    <name type="scientific">Fusarium albosuccineum</name>
    <dbReference type="NCBI Taxonomy" id="1237068"/>
    <lineage>
        <taxon>Eukaryota</taxon>
        <taxon>Fungi</taxon>
        <taxon>Dikarya</taxon>
        <taxon>Ascomycota</taxon>
        <taxon>Pezizomycotina</taxon>
        <taxon>Sordariomycetes</taxon>
        <taxon>Hypocreomycetidae</taxon>
        <taxon>Hypocreales</taxon>
        <taxon>Nectriaceae</taxon>
        <taxon>Fusarium</taxon>
        <taxon>Fusarium decemcellulare species complex</taxon>
    </lineage>
</organism>
<dbReference type="OrthoDB" id="408631at2759"/>
<dbReference type="GO" id="GO:0016787">
    <property type="term" value="F:hydrolase activity"/>
    <property type="evidence" value="ECO:0007669"/>
    <property type="project" value="UniProtKB-KW"/>
</dbReference>
<keyword evidence="4" id="KW-1185">Reference proteome</keyword>
<comment type="caution">
    <text evidence="3">The sequence shown here is derived from an EMBL/GenBank/DDBJ whole genome shotgun (WGS) entry which is preliminary data.</text>
</comment>
<evidence type="ECO:0000313" key="3">
    <source>
        <dbReference type="EMBL" id="KAF4459604.1"/>
    </source>
</evidence>
<evidence type="ECO:0000313" key="4">
    <source>
        <dbReference type="Proteomes" id="UP000554235"/>
    </source>
</evidence>
<sequence>MALQMDPEFAVAMEPFLSAPLPVYTDAISLRAGNDAAAEVTFQQIPYPDGIEESIHNATSIDGTNITYRVAPEHPFPAAVEDIYSTITWLQENADQFNVDPARIVLHGQSAGAGVVAGTAIMARDKKLEKNPLSDLSQTFNESSEQVSDLINPYYLIWGIESEL</sequence>
<dbReference type="Gene3D" id="3.40.50.1820">
    <property type="entry name" value="alpha/beta hydrolase"/>
    <property type="match status" value="1"/>
</dbReference>
<dbReference type="EMBL" id="JAADYS010002135">
    <property type="protein sequence ID" value="KAF4459604.1"/>
    <property type="molecule type" value="Genomic_DNA"/>
</dbReference>
<dbReference type="InterPro" id="IPR050300">
    <property type="entry name" value="GDXG_lipolytic_enzyme"/>
</dbReference>
<feature type="domain" description="Alpha/beta hydrolase fold-3" evidence="2">
    <location>
        <begin position="57"/>
        <end position="129"/>
    </location>
</feature>
<dbReference type="PANTHER" id="PTHR48081:SF8">
    <property type="entry name" value="ALPHA_BETA HYDROLASE FOLD-3 DOMAIN-CONTAINING PROTEIN-RELATED"/>
    <property type="match status" value="1"/>
</dbReference>
<name>A0A8H4L1N5_9HYPO</name>
<gene>
    <name evidence="3" type="ORF">FALBO_13636</name>
</gene>
<reference evidence="3 4" key="1">
    <citation type="submission" date="2020-01" db="EMBL/GenBank/DDBJ databases">
        <title>Identification and distribution of gene clusters putatively required for synthesis of sphingolipid metabolism inhibitors in phylogenetically diverse species of the filamentous fungus Fusarium.</title>
        <authorList>
            <person name="Kim H.-S."/>
            <person name="Busman M."/>
            <person name="Brown D.W."/>
            <person name="Divon H."/>
            <person name="Uhlig S."/>
            <person name="Proctor R.H."/>
        </authorList>
    </citation>
    <scope>NUCLEOTIDE SEQUENCE [LARGE SCALE GENOMIC DNA]</scope>
    <source>
        <strain evidence="3 4">NRRL 20459</strain>
    </source>
</reference>
<keyword evidence="1" id="KW-0378">Hydrolase</keyword>
<accession>A0A8H4L1N5</accession>
<proteinExistence type="predicted"/>
<dbReference type="Pfam" id="PF07859">
    <property type="entry name" value="Abhydrolase_3"/>
    <property type="match status" value="1"/>
</dbReference>
<dbReference type="PANTHER" id="PTHR48081">
    <property type="entry name" value="AB HYDROLASE SUPERFAMILY PROTEIN C4A8.06C"/>
    <property type="match status" value="1"/>
</dbReference>
<dbReference type="Proteomes" id="UP000554235">
    <property type="component" value="Unassembled WGS sequence"/>
</dbReference>
<dbReference type="AlphaFoldDB" id="A0A8H4L1N5"/>